<protein>
    <submittedName>
        <fullName evidence="2">FRG domain protein</fullName>
    </submittedName>
</protein>
<evidence type="ECO:0000313" key="3">
    <source>
        <dbReference type="Proteomes" id="UP000019091"/>
    </source>
</evidence>
<dbReference type="SMART" id="SM00901">
    <property type="entry name" value="FRG"/>
    <property type="match status" value="1"/>
</dbReference>
<accession>A0A4V7I7A1</accession>
<name>A0A4V7I7A1_BIBTR</name>
<dbReference type="RefSeq" id="WP_015433486.1">
    <property type="nucleotide sequence ID" value="NZ_CP006954.1"/>
</dbReference>
<dbReference type="OrthoDB" id="9816036at2"/>
<sequence length="286" mass="33987">MSNPIHNYSSLKTFDIKKDLFDQDFQKEICADERFVPFSCIKIDKPEQLFSFFEKVYNLETAGEEFFYRGQSNSDWLLVSTLEREIDGKISIDDAKVKIFSSFFKKLRGNLIDQSLLKITHTEHERELWAIGRLYDLKTPYLDWSKSIYVALFMANSEPKKPKETSEYSALFMVNANYFPEYHGIMERFWFTPKTDYYGRITAQKGYLSEYTIRNYIRKAIEHFDKIKNEKHQFAFKIYIKNELRTEILNYLNHIGINYSSMYPDLLGVVKSVNNELTELLIQRSK</sequence>
<gene>
    <name evidence="2" type="ORF">F542_1780</name>
</gene>
<dbReference type="Proteomes" id="UP000019091">
    <property type="component" value="Chromosome"/>
</dbReference>
<feature type="domain" description="FRG" evidence="1">
    <location>
        <begin position="62"/>
        <end position="172"/>
    </location>
</feature>
<dbReference type="EMBL" id="CP006954">
    <property type="protein sequence ID" value="AHG80896.1"/>
    <property type="molecule type" value="Genomic_DNA"/>
</dbReference>
<dbReference type="Pfam" id="PF08867">
    <property type="entry name" value="FRG"/>
    <property type="match status" value="1"/>
</dbReference>
<evidence type="ECO:0000313" key="2">
    <source>
        <dbReference type="EMBL" id="AHG80896.1"/>
    </source>
</evidence>
<dbReference type="AlphaFoldDB" id="A0A4V7I7A1"/>
<dbReference type="InterPro" id="IPR014966">
    <property type="entry name" value="FRG-dom"/>
</dbReference>
<evidence type="ECO:0000259" key="1">
    <source>
        <dbReference type="SMART" id="SM00901"/>
    </source>
</evidence>
<organism evidence="2 3">
    <name type="scientific">Bibersteinia trehalosi USDA-ARS-USMARC-188</name>
    <dbReference type="NCBI Taxonomy" id="1263829"/>
    <lineage>
        <taxon>Bacteria</taxon>
        <taxon>Pseudomonadati</taxon>
        <taxon>Pseudomonadota</taxon>
        <taxon>Gammaproteobacteria</taxon>
        <taxon>Pasteurellales</taxon>
        <taxon>Pasteurellaceae</taxon>
        <taxon>Bibersteinia</taxon>
    </lineage>
</organism>
<dbReference type="KEGG" id="btre:F542_1780"/>
<reference evidence="2 3" key="1">
    <citation type="journal article" date="2014" name="Genome Announc.">
        <title>Complete Closed Genome Sequences of Three Bibersteinia trehalosi Nasopharyngeal Isolates from Cattle with Shipping Fever.</title>
        <authorList>
            <person name="Harhay G.P."/>
            <person name="McVey D.S."/>
            <person name="Koren S."/>
            <person name="Phillippy A.M."/>
            <person name="Bono J."/>
            <person name="Harhay D.M."/>
            <person name="Clawson M.L."/>
            <person name="Heaton M.P."/>
            <person name="Chitko-McKown C.G."/>
            <person name="Korlach J."/>
            <person name="Smith T.P."/>
        </authorList>
    </citation>
    <scope>NUCLEOTIDE SEQUENCE [LARGE SCALE GENOMIC DNA]</scope>
    <source>
        <strain evidence="2 3">USDA-ARS-USMARC-188</strain>
    </source>
</reference>
<proteinExistence type="predicted"/>